<dbReference type="InterPro" id="IPR012435">
    <property type="entry name" value="TMEM144"/>
</dbReference>
<dbReference type="Proteomes" id="UP001152797">
    <property type="component" value="Unassembled WGS sequence"/>
</dbReference>
<evidence type="ECO:0000313" key="9">
    <source>
        <dbReference type="EMBL" id="CAL1154490.1"/>
    </source>
</evidence>
<dbReference type="EMBL" id="CAMXCT030002890">
    <property type="protein sequence ID" value="CAL4788427.1"/>
    <property type="molecule type" value="Genomic_DNA"/>
</dbReference>
<feature type="transmembrane region" description="Helical" evidence="6">
    <location>
        <begin position="561"/>
        <end position="582"/>
    </location>
</feature>
<feature type="transmembrane region" description="Helical" evidence="6">
    <location>
        <begin position="484"/>
        <end position="506"/>
    </location>
</feature>
<keyword evidence="3 6" id="KW-0812">Transmembrane</keyword>
<feature type="chain" id="PRO_5043270936" evidence="7">
    <location>
        <begin position="23"/>
        <end position="802"/>
    </location>
</feature>
<evidence type="ECO:0000256" key="1">
    <source>
        <dbReference type="ARBA" id="ARBA00004141"/>
    </source>
</evidence>
<keyword evidence="5 6" id="KW-0472">Membrane</keyword>
<evidence type="ECO:0000313" key="11">
    <source>
        <dbReference type="Proteomes" id="UP001152797"/>
    </source>
</evidence>
<evidence type="ECO:0000256" key="4">
    <source>
        <dbReference type="ARBA" id="ARBA00022989"/>
    </source>
</evidence>
<evidence type="ECO:0000256" key="7">
    <source>
        <dbReference type="SAM" id="SignalP"/>
    </source>
</evidence>
<comment type="caution">
    <text evidence="8">The sequence shown here is derived from an EMBL/GenBank/DDBJ whole genome shotgun (WGS) entry which is preliminary data.</text>
</comment>
<feature type="transmembrane region" description="Helical" evidence="6">
    <location>
        <begin position="320"/>
        <end position="342"/>
    </location>
</feature>
<dbReference type="AlphaFoldDB" id="A0A9P1D0P3"/>
<gene>
    <name evidence="8" type="ORF">C1SCF055_LOCUS27188</name>
</gene>
<accession>A0A9P1D0P3</accession>
<reference evidence="8" key="1">
    <citation type="submission" date="2022-10" db="EMBL/GenBank/DDBJ databases">
        <authorList>
            <person name="Chen Y."/>
            <person name="Dougan E. K."/>
            <person name="Chan C."/>
            <person name="Rhodes N."/>
            <person name="Thang M."/>
        </authorList>
    </citation>
    <scope>NUCLEOTIDE SEQUENCE</scope>
</reference>
<keyword evidence="11" id="KW-1185">Reference proteome</keyword>
<dbReference type="PANTHER" id="PTHR16119:SF17">
    <property type="entry name" value="TRANSMEMBRANE PROTEIN 144"/>
    <property type="match status" value="1"/>
</dbReference>
<evidence type="ECO:0000256" key="3">
    <source>
        <dbReference type="ARBA" id="ARBA00022692"/>
    </source>
</evidence>
<dbReference type="EMBL" id="CAMXCT010002890">
    <property type="protein sequence ID" value="CAI4001115.1"/>
    <property type="molecule type" value="Genomic_DNA"/>
</dbReference>
<feature type="transmembrane region" description="Helical" evidence="6">
    <location>
        <begin position="526"/>
        <end position="549"/>
    </location>
</feature>
<feature type="signal peptide" evidence="7">
    <location>
        <begin position="1"/>
        <end position="22"/>
    </location>
</feature>
<evidence type="ECO:0000256" key="5">
    <source>
        <dbReference type="ARBA" id="ARBA00023136"/>
    </source>
</evidence>
<protein>
    <submittedName>
        <fullName evidence="10">Transmembrane protein 144 homolog A (Transmembrane protein 144 homolog 1)</fullName>
    </submittedName>
</protein>
<dbReference type="GO" id="GO:0015144">
    <property type="term" value="F:carbohydrate transmembrane transporter activity"/>
    <property type="evidence" value="ECO:0007669"/>
    <property type="project" value="InterPro"/>
</dbReference>
<feature type="transmembrane region" description="Helical" evidence="6">
    <location>
        <begin position="286"/>
        <end position="308"/>
    </location>
</feature>
<evidence type="ECO:0000256" key="2">
    <source>
        <dbReference type="ARBA" id="ARBA00005731"/>
    </source>
</evidence>
<dbReference type="GO" id="GO:0016020">
    <property type="term" value="C:membrane"/>
    <property type="evidence" value="ECO:0007669"/>
    <property type="project" value="UniProtKB-SubCell"/>
</dbReference>
<sequence length="802" mass="88373">MVQLKWAAMALVIASFLAWTAGWMETEELEELDLSGLVSDMTTGSGAGRSTECIYSFPSPTVLRSSSLERIWLEQVVSKNWCPMKLDILTEAEVTAVLRAFQKGKKFSHQDVNKQDILSIAFGPTRSFDISSMFVQHHQGLARGAPGRRFLLYLNFHWSIYSRHGFDMLKTIASFVPEDVQVVCARVSSWFPEKDTSLGKALSREVREGRMIDSFTKYRAVMLYIEDGKVVAMRLNIGTTSEECLRKEVGELWNLPRNFSTGYVSEGSTASTGALSNYLVLPLVKLLGIGLGFSLYHFVNLMVGYVVGRFGLFQMERLQGNLLICDLGCALILISFVVMVFVEGDEKGTSPRQSLELPPPIFPIDNHYREMYQRWRQGEARGARDLPQSFVMETALAVRSAMFGHAAMEPNSSLKSVGGFGLLGTRSEVVPLRPTEDYPVSNGAVAASPFIMRRNSEPNLAGPLSLHNVNGQGIDLYRSGSAKFLGIVLALFAGGLAGVQSVPATLYNQRHPEASATAVIFPQCLGIYICSSLIYLLYAAVALASGWSIPHSAIRPPYFSGCIWAVGFSFMIVGISVLGFSIGYTLDAVGPIVVASMLSIFVFKEIRKPRQLMLFEAQSTQGHAAAAQIGPSRARPHFAEILGPEVHELPRQLRMHPELIGEVVEVINSSSDGEQTWLHLHESFGALRLRECDVRHRQEQHGVFFYGALSKVALSKDANPSSPAVCFLNPGTVLEVSEKQVVDGVLRLRVRRDSMRGTADGWVSEYKRPCFDPRLGGATQLLRLRGRPSSLGKKGPCYAFAC</sequence>
<proteinExistence type="inferred from homology"/>
<organism evidence="8">
    <name type="scientific">Cladocopium goreaui</name>
    <dbReference type="NCBI Taxonomy" id="2562237"/>
    <lineage>
        <taxon>Eukaryota</taxon>
        <taxon>Sar</taxon>
        <taxon>Alveolata</taxon>
        <taxon>Dinophyceae</taxon>
        <taxon>Suessiales</taxon>
        <taxon>Symbiodiniaceae</taxon>
        <taxon>Cladocopium</taxon>
    </lineage>
</organism>
<dbReference type="OrthoDB" id="436061at2759"/>
<dbReference type="Pfam" id="PF07857">
    <property type="entry name" value="TMEM144"/>
    <property type="match status" value="2"/>
</dbReference>
<feature type="transmembrane region" description="Helical" evidence="6">
    <location>
        <begin position="588"/>
        <end position="606"/>
    </location>
</feature>
<name>A0A9P1D0P3_9DINO</name>
<comment type="subcellular location">
    <subcellularLocation>
        <location evidence="1">Membrane</location>
        <topology evidence="1">Multi-pass membrane protein</topology>
    </subcellularLocation>
</comment>
<dbReference type="PANTHER" id="PTHR16119">
    <property type="entry name" value="TRANSMEMBRANE PROTEIN 144"/>
    <property type="match status" value="1"/>
</dbReference>
<evidence type="ECO:0000313" key="8">
    <source>
        <dbReference type="EMBL" id="CAI4001115.1"/>
    </source>
</evidence>
<comment type="similarity">
    <text evidence="2">Belongs to the TMEM144 family.</text>
</comment>
<reference evidence="9" key="2">
    <citation type="submission" date="2024-04" db="EMBL/GenBank/DDBJ databases">
        <authorList>
            <person name="Chen Y."/>
            <person name="Shah S."/>
            <person name="Dougan E. K."/>
            <person name="Thang M."/>
            <person name="Chan C."/>
        </authorList>
    </citation>
    <scope>NUCLEOTIDE SEQUENCE [LARGE SCALE GENOMIC DNA]</scope>
</reference>
<evidence type="ECO:0000256" key="6">
    <source>
        <dbReference type="SAM" id="Phobius"/>
    </source>
</evidence>
<keyword evidence="7" id="KW-0732">Signal</keyword>
<dbReference type="InterPro" id="IPR010651">
    <property type="entry name" value="Sugar_transport"/>
</dbReference>
<dbReference type="EMBL" id="CAMXCT020002890">
    <property type="protein sequence ID" value="CAL1154490.1"/>
    <property type="molecule type" value="Genomic_DNA"/>
</dbReference>
<keyword evidence="4 6" id="KW-1133">Transmembrane helix</keyword>
<evidence type="ECO:0000313" key="10">
    <source>
        <dbReference type="EMBL" id="CAL4788427.1"/>
    </source>
</evidence>